<dbReference type="PRINTS" id="PR00259">
    <property type="entry name" value="TMFOUR"/>
</dbReference>
<dbReference type="Gene3D" id="1.10.1450.10">
    <property type="entry name" value="Tetraspanin"/>
    <property type="match status" value="1"/>
</dbReference>
<dbReference type="OrthoDB" id="2014092at2759"/>
<dbReference type="Proteomes" id="UP000494206">
    <property type="component" value="Unassembled WGS sequence"/>
</dbReference>
<dbReference type="InterPro" id="IPR008952">
    <property type="entry name" value="Tetraspanin_EC2_sf"/>
</dbReference>
<feature type="transmembrane region" description="Helical" evidence="6">
    <location>
        <begin position="27"/>
        <end position="54"/>
    </location>
</feature>
<comment type="subcellular location">
    <subcellularLocation>
        <location evidence="1">Membrane</location>
        <topology evidence="1">Multi-pass membrane protein</topology>
    </subcellularLocation>
</comment>
<evidence type="ECO:0000256" key="6">
    <source>
        <dbReference type="SAM" id="Phobius"/>
    </source>
</evidence>
<dbReference type="SUPFAM" id="SSF48652">
    <property type="entry name" value="Tetraspanin"/>
    <property type="match status" value="1"/>
</dbReference>
<evidence type="ECO:0000256" key="5">
    <source>
        <dbReference type="SAM" id="MobiDB-lite"/>
    </source>
</evidence>
<dbReference type="GO" id="GO:0005886">
    <property type="term" value="C:plasma membrane"/>
    <property type="evidence" value="ECO:0007669"/>
    <property type="project" value="TreeGrafter"/>
</dbReference>
<organism evidence="7 8">
    <name type="scientific">Caenorhabditis bovis</name>
    <dbReference type="NCBI Taxonomy" id="2654633"/>
    <lineage>
        <taxon>Eukaryota</taxon>
        <taxon>Metazoa</taxon>
        <taxon>Ecdysozoa</taxon>
        <taxon>Nematoda</taxon>
        <taxon>Chromadorea</taxon>
        <taxon>Rhabditida</taxon>
        <taxon>Rhabditina</taxon>
        <taxon>Rhabditomorpha</taxon>
        <taxon>Rhabditoidea</taxon>
        <taxon>Rhabditidae</taxon>
        <taxon>Peloderinae</taxon>
        <taxon>Caenorhabditis</taxon>
    </lineage>
</organism>
<evidence type="ECO:0008006" key="9">
    <source>
        <dbReference type="Google" id="ProtNLM"/>
    </source>
</evidence>
<dbReference type="InterPro" id="IPR018499">
    <property type="entry name" value="Tetraspanin/Peripherin"/>
</dbReference>
<evidence type="ECO:0000313" key="7">
    <source>
        <dbReference type="EMBL" id="CAB3411644.1"/>
    </source>
</evidence>
<accession>A0A8S1F6Z0</accession>
<feature type="transmembrane region" description="Helical" evidence="6">
    <location>
        <begin position="259"/>
        <end position="284"/>
    </location>
</feature>
<feature type="transmembrane region" description="Helical" evidence="6">
    <location>
        <begin position="101"/>
        <end position="125"/>
    </location>
</feature>
<sequence>MGSGEPQRVAVRTVKQRKPRQEISSCLKWLVFFLNSLVFLVGVAILALGVYLFVKDFREVKLVDVILNPAILISVFGLSICIVSFLGSMGALRDNIFLLKSFALCVFLSYIFVVITTFLVFILFYNDTTEGFSAHSLLFYAIKNYHSNRNVAEIMDSLQENLQCCGVSSIAQGYRDWNMSYQFNCTQSNPQPEKCGVPFSCCRKSVISEAAGSSNPLLPAMRSLECWQNALTKRPAELEHDIYTRGCLQPLRGVFESHAVHIGAFVALLIIPVCISVCLTNILAKQVDHQRYLLEREARRNERRRKREREHRIREQMNSLDLMEEGHLNSSNTFQGRPKPPDIPPPLPPCDESRKMSRATSSSPSRKPKSAGVENAAARRKRTPASGGNPQLANHRTHQWVLQQSDLVPSKSKS</sequence>
<reference evidence="7 8" key="1">
    <citation type="submission" date="2020-04" db="EMBL/GenBank/DDBJ databases">
        <authorList>
            <person name="Laetsch R D."/>
            <person name="Stevens L."/>
            <person name="Kumar S."/>
            <person name="Blaxter L. M."/>
        </authorList>
    </citation>
    <scope>NUCLEOTIDE SEQUENCE [LARGE SCALE GENOMIC DNA]</scope>
</reference>
<keyword evidence="4 6" id="KW-0472">Membrane</keyword>
<dbReference type="AlphaFoldDB" id="A0A8S1F6Z0"/>
<dbReference type="EMBL" id="CADEPM010000015">
    <property type="protein sequence ID" value="CAB3411644.1"/>
    <property type="molecule type" value="Genomic_DNA"/>
</dbReference>
<keyword evidence="2 6" id="KW-0812">Transmembrane</keyword>
<dbReference type="PANTHER" id="PTHR19282:SF502">
    <property type="entry name" value="TETRASPANIN-14"/>
    <property type="match status" value="1"/>
</dbReference>
<protein>
    <recommendedName>
        <fullName evidence="9">Tetraspanin</fullName>
    </recommendedName>
</protein>
<gene>
    <name evidence="7" type="ORF">CBOVIS_LOCUS13019</name>
</gene>
<dbReference type="Pfam" id="PF00335">
    <property type="entry name" value="Tetraspanin"/>
    <property type="match status" value="1"/>
</dbReference>
<feature type="region of interest" description="Disordered" evidence="5">
    <location>
        <begin position="300"/>
        <end position="414"/>
    </location>
</feature>
<comment type="caution">
    <text evidence="7">The sequence shown here is derived from an EMBL/GenBank/DDBJ whole genome shotgun (WGS) entry which is preliminary data.</text>
</comment>
<feature type="compositionally biased region" description="Polar residues" evidence="5">
    <location>
        <begin position="386"/>
        <end position="407"/>
    </location>
</feature>
<dbReference type="PANTHER" id="PTHR19282">
    <property type="entry name" value="TETRASPANIN"/>
    <property type="match status" value="1"/>
</dbReference>
<evidence type="ECO:0000256" key="1">
    <source>
        <dbReference type="ARBA" id="ARBA00004141"/>
    </source>
</evidence>
<keyword evidence="3 6" id="KW-1133">Transmembrane helix</keyword>
<feature type="transmembrane region" description="Helical" evidence="6">
    <location>
        <begin position="66"/>
        <end position="89"/>
    </location>
</feature>
<evidence type="ECO:0000313" key="8">
    <source>
        <dbReference type="Proteomes" id="UP000494206"/>
    </source>
</evidence>
<evidence type="ECO:0000256" key="2">
    <source>
        <dbReference type="ARBA" id="ARBA00022692"/>
    </source>
</evidence>
<evidence type="ECO:0000256" key="3">
    <source>
        <dbReference type="ARBA" id="ARBA00022989"/>
    </source>
</evidence>
<keyword evidence="8" id="KW-1185">Reference proteome</keyword>
<proteinExistence type="predicted"/>
<name>A0A8S1F6Z0_9PELO</name>
<evidence type="ECO:0000256" key="4">
    <source>
        <dbReference type="ARBA" id="ARBA00023136"/>
    </source>
</evidence>